<evidence type="ECO:0000313" key="11">
    <source>
        <dbReference type="Proteomes" id="UP000317942"/>
    </source>
</evidence>
<comment type="function">
    <text evidence="9">Channel that opens in response to stretch forces in the membrane lipid bilayer. May participate in the regulation of osmotic pressure changes within the cell.</text>
</comment>
<keyword evidence="7 9" id="KW-0472">Membrane</keyword>
<dbReference type="InterPro" id="IPR036019">
    <property type="entry name" value="MscL_channel"/>
</dbReference>
<dbReference type="GO" id="GO:0005886">
    <property type="term" value="C:plasma membrane"/>
    <property type="evidence" value="ECO:0007669"/>
    <property type="project" value="UniProtKB-SubCell"/>
</dbReference>
<comment type="similarity">
    <text evidence="9">Belongs to the MscL family.</text>
</comment>
<evidence type="ECO:0000256" key="6">
    <source>
        <dbReference type="ARBA" id="ARBA00023065"/>
    </source>
</evidence>
<feature type="transmembrane region" description="Helical" evidence="9">
    <location>
        <begin position="88"/>
        <end position="107"/>
    </location>
</feature>
<dbReference type="GeneID" id="64214208"/>
<comment type="caution">
    <text evidence="10">The sequence shown here is derived from an EMBL/GenBank/DDBJ whole genome shotgun (WGS) entry which is preliminary data.</text>
</comment>
<dbReference type="GO" id="GO:0008381">
    <property type="term" value="F:mechanosensitive monoatomic ion channel activity"/>
    <property type="evidence" value="ECO:0007669"/>
    <property type="project" value="UniProtKB-UniRule"/>
</dbReference>
<evidence type="ECO:0000256" key="2">
    <source>
        <dbReference type="ARBA" id="ARBA00022448"/>
    </source>
</evidence>
<dbReference type="HAMAP" id="MF_00115">
    <property type="entry name" value="MscL"/>
    <property type="match status" value="1"/>
</dbReference>
<keyword evidence="2 9" id="KW-0813">Transport</keyword>
<evidence type="ECO:0000256" key="9">
    <source>
        <dbReference type="HAMAP-Rule" id="MF_00115"/>
    </source>
</evidence>
<dbReference type="RefSeq" id="WP_141406190.1">
    <property type="nucleotide sequence ID" value="NZ_CP066060.1"/>
</dbReference>
<gene>
    <name evidence="9 10" type="primary">mscL</name>
    <name evidence="10" type="ORF">FK267_02820</name>
</gene>
<dbReference type="Pfam" id="PF01741">
    <property type="entry name" value="MscL"/>
    <property type="match status" value="1"/>
</dbReference>
<keyword evidence="5 9" id="KW-1133">Transmembrane helix</keyword>
<dbReference type="NCBIfam" id="TIGR00220">
    <property type="entry name" value="mscL"/>
    <property type="match status" value="1"/>
</dbReference>
<evidence type="ECO:0000256" key="4">
    <source>
        <dbReference type="ARBA" id="ARBA00022692"/>
    </source>
</evidence>
<name>A0A508BNT4_9ACTO</name>
<evidence type="ECO:0000256" key="7">
    <source>
        <dbReference type="ARBA" id="ARBA00023136"/>
    </source>
</evidence>
<evidence type="ECO:0000256" key="8">
    <source>
        <dbReference type="ARBA" id="ARBA00023303"/>
    </source>
</evidence>
<keyword evidence="4 9" id="KW-0812">Transmembrane</keyword>
<keyword evidence="6 9" id="KW-0406">Ion transport</keyword>
<dbReference type="EMBL" id="VICC01000001">
    <property type="protein sequence ID" value="TQD63519.1"/>
    <property type="molecule type" value="Genomic_DNA"/>
</dbReference>
<comment type="caution">
    <text evidence="9">Lacks conserved residue(s) required for the propagation of feature annotation.</text>
</comment>
<dbReference type="AlphaFoldDB" id="A0A508BNT4"/>
<reference evidence="10 11" key="1">
    <citation type="submission" date="2019-06" db="EMBL/GenBank/DDBJ databases">
        <title>Draft genome sequence of Actinomyces oris CCUG 34288T.</title>
        <authorList>
            <person name="Salva-Serra F."/>
            <person name="Cardew S."/>
            <person name="Moore E."/>
        </authorList>
    </citation>
    <scope>NUCLEOTIDE SEQUENCE [LARGE SCALE GENOMIC DNA]</scope>
    <source>
        <strain evidence="10 11">CCUG 34288</strain>
    </source>
</reference>
<sequence>MIKGFKEFIAQGNALELAVAVIIGGAFKPIVDSITKVIMTIIGQLIGQPNFDSLGAFSLYQDGKYTFHLATAKELAANPDGFVMPGEIVTTIINFILIAIAVYFAIVMPMNTIKERLAKQKAEEEANEVTDVELLTEIRDLLATKR</sequence>
<proteinExistence type="inferred from homology"/>
<dbReference type="PANTHER" id="PTHR30266:SF2">
    <property type="entry name" value="LARGE-CONDUCTANCE MECHANOSENSITIVE CHANNEL"/>
    <property type="match status" value="1"/>
</dbReference>
<dbReference type="InterPro" id="IPR037673">
    <property type="entry name" value="MSC/AndL"/>
</dbReference>
<organism evidence="10 11">
    <name type="scientific">Actinomyces oris</name>
    <dbReference type="NCBI Taxonomy" id="544580"/>
    <lineage>
        <taxon>Bacteria</taxon>
        <taxon>Bacillati</taxon>
        <taxon>Actinomycetota</taxon>
        <taxon>Actinomycetes</taxon>
        <taxon>Actinomycetales</taxon>
        <taxon>Actinomycetaceae</taxon>
        <taxon>Actinomyces</taxon>
    </lineage>
</organism>
<dbReference type="SUPFAM" id="SSF81330">
    <property type="entry name" value="Gated mechanosensitive channel"/>
    <property type="match status" value="1"/>
</dbReference>
<evidence type="ECO:0000256" key="3">
    <source>
        <dbReference type="ARBA" id="ARBA00022475"/>
    </source>
</evidence>
<dbReference type="PRINTS" id="PR01264">
    <property type="entry name" value="MECHCHANNEL"/>
</dbReference>
<comment type="subcellular location">
    <subcellularLocation>
        <location evidence="9">Cell membrane</location>
        <topology evidence="9">Multi-pass membrane protein</topology>
    </subcellularLocation>
    <subcellularLocation>
        <location evidence="1">Membrane</location>
        <topology evidence="1">Multi-pass membrane protein</topology>
    </subcellularLocation>
</comment>
<evidence type="ECO:0000256" key="5">
    <source>
        <dbReference type="ARBA" id="ARBA00022989"/>
    </source>
</evidence>
<keyword evidence="8 9" id="KW-0407">Ion channel</keyword>
<dbReference type="PANTHER" id="PTHR30266">
    <property type="entry name" value="MECHANOSENSITIVE CHANNEL MSCL"/>
    <property type="match status" value="1"/>
</dbReference>
<protein>
    <recommendedName>
        <fullName evidence="9">Large-conductance mechanosensitive channel</fullName>
    </recommendedName>
</protein>
<accession>A0A508BNT4</accession>
<keyword evidence="3 9" id="KW-1003">Cell membrane</keyword>
<comment type="subunit">
    <text evidence="9">Homopentamer.</text>
</comment>
<evidence type="ECO:0000313" key="10">
    <source>
        <dbReference type="EMBL" id="TQD63519.1"/>
    </source>
</evidence>
<dbReference type="Gene3D" id="1.10.1200.120">
    <property type="entry name" value="Large-conductance mechanosensitive channel, MscL, domain 1"/>
    <property type="match status" value="1"/>
</dbReference>
<evidence type="ECO:0000256" key="1">
    <source>
        <dbReference type="ARBA" id="ARBA00004141"/>
    </source>
</evidence>
<dbReference type="InterPro" id="IPR001185">
    <property type="entry name" value="MS_channel"/>
</dbReference>
<dbReference type="Proteomes" id="UP000317942">
    <property type="component" value="Unassembled WGS sequence"/>
</dbReference>